<evidence type="ECO:0000256" key="7">
    <source>
        <dbReference type="ARBA" id="ARBA00040955"/>
    </source>
</evidence>
<evidence type="ECO:0000256" key="3">
    <source>
        <dbReference type="ARBA" id="ARBA00022490"/>
    </source>
</evidence>
<feature type="compositionally biased region" description="Low complexity" evidence="9">
    <location>
        <begin position="38"/>
        <end position="52"/>
    </location>
</feature>
<organism evidence="11 12">
    <name type="scientific">Sphaeramia orbicularis</name>
    <name type="common">orbiculate cardinalfish</name>
    <dbReference type="NCBI Taxonomy" id="375764"/>
    <lineage>
        <taxon>Eukaryota</taxon>
        <taxon>Metazoa</taxon>
        <taxon>Chordata</taxon>
        <taxon>Craniata</taxon>
        <taxon>Vertebrata</taxon>
        <taxon>Euteleostomi</taxon>
        <taxon>Actinopterygii</taxon>
        <taxon>Neopterygii</taxon>
        <taxon>Teleostei</taxon>
        <taxon>Neoteleostei</taxon>
        <taxon>Acanthomorphata</taxon>
        <taxon>Gobiaria</taxon>
        <taxon>Kurtiformes</taxon>
        <taxon>Apogonoidei</taxon>
        <taxon>Apogonidae</taxon>
        <taxon>Apogoninae</taxon>
        <taxon>Sphaeramia</taxon>
    </lineage>
</organism>
<dbReference type="GO" id="GO:0043161">
    <property type="term" value="P:proteasome-mediated ubiquitin-dependent protein catabolic process"/>
    <property type="evidence" value="ECO:0007669"/>
    <property type="project" value="TreeGrafter"/>
</dbReference>
<dbReference type="Pfam" id="PF00400">
    <property type="entry name" value="WD40"/>
    <property type="match status" value="5"/>
</dbReference>
<feature type="compositionally biased region" description="Polar residues" evidence="9">
    <location>
        <begin position="18"/>
        <end position="31"/>
    </location>
</feature>
<dbReference type="PROSITE" id="PS50897">
    <property type="entry name" value="CTLH"/>
    <property type="match status" value="1"/>
</dbReference>
<dbReference type="PANTHER" id="PTHR22838:SF0">
    <property type="entry name" value="WD REPEAT-CONTAINING PROTEIN 26"/>
    <property type="match status" value="1"/>
</dbReference>
<feature type="compositionally biased region" description="Polar residues" evidence="9">
    <location>
        <begin position="54"/>
        <end position="67"/>
    </location>
</feature>
<dbReference type="GO" id="GO:0034657">
    <property type="term" value="C:GID complex"/>
    <property type="evidence" value="ECO:0007669"/>
    <property type="project" value="TreeGrafter"/>
</dbReference>
<reference evidence="11" key="1">
    <citation type="submission" date="2019-06" db="EMBL/GenBank/DDBJ databases">
        <authorList>
            <consortium name="Wellcome Sanger Institute Data Sharing"/>
        </authorList>
    </citation>
    <scope>NUCLEOTIDE SEQUENCE [LARGE SCALE GENOMIC DNA]</scope>
</reference>
<feature type="domain" description="CTLH" evidence="10">
    <location>
        <begin position="112"/>
        <end position="184"/>
    </location>
</feature>
<keyword evidence="5" id="KW-0677">Repeat</keyword>
<evidence type="ECO:0000256" key="6">
    <source>
        <dbReference type="ARBA" id="ARBA00023128"/>
    </source>
</evidence>
<dbReference type="PROSITE" id="PS50082">
    <property type="entry name" value="WD_REPEATS_2"/>
    <property type="match status" value="3"/>
</dbReference>
<evidence type="ECO:0000259" key="10">
    <source>
        <dbReference type="PROSITE" id="PS50897"/>
    </source>
</evidence>
<evidence type="ECO:0000256" key="1">
    <source>
        <dbReference type="ARBA" id="ARBA00004173"/>
    </source>
</evidence>
<dbReference type="InterPro" id="IPR015943">
    <property type="entry name" value="WD40/YVTN_repeat-like_dom_sf"/>
</dbReference>
<dbReference type="CDD" id="cd00200">
    <property type="entry name" value="WD40"/>
    <property type="match status" value="1"/>
</dbReference>
<evidence type="ECO:0000256" key="8">
    <source>
        <dbReference type="PROSITE-ProRule" id="PRU00221"/>
    </source>
</evidence>
<dbReference type="InterPro" id="IPR036322">
    <property type="entry name" value="WD40_repeat_dom_sf"/>
</dbReference>
<proteinExistence type="predicted"/>
<dbReference type="PANTHER" id="PTHR22838">
    <property type="entry name" value="WD REPEAT PROTEIN 26-RELATED"/>
    <property type="match status" value="1"/>
</dbReference>
<dbReference type="PROSITE" id="PS50896">
    <property type="entry name" value="LISH"/>
    <property type="match status" value="1"/>
</dbReference>
<keyword evidence="4 8" id="KW-0853">WD repeat</keyword>
<evidence type="ECO:0000256" key="5">
    <source>
        <dbReference type="ARBA" id="ARBA00022737"/>
    </source>
</evidence>
<dbReference type="AlphaFoldDB" id="A0A673B1A4"/>
<name>A0A673B1A4_9TELE</name>
<keyword evidence="6" id="KW-0496">Mitochondrion</keyword>
<reference evidence="11" key="2">
    <citation type="submission" date="2025-08" db="UniProtKB">
        <authorList>
            <consortium name="Ensembl"/>
        </authorList>
    </citation>
    <scope>IDENTIFICATION</scope>
</reference>
<dbReference type="InterPro" id="IPR006594">
    <property type="entry name" value="LisH"/>
</dbReference>
<evidence type="ECO:0000256" key="2">
    <source>
        <dbReference type="ARBA" id="ARBA00004496"/>
    </source>
</evidence>
<dbReference type="SMART" id="SM00320">
    <property type="entry name" value="WD40"/>
    <property type="match status" value="5"/>
</dbReference>
<dbReference type="InterPro" id="IPR054532">
    <property type="entry name" value="TPL_SMU1_LisH-like"/>
</dbReference>
<accession>A0A673B1A4</accession>
<feature type="repeat" description="WD" evidence="8">
    <location>
        <begin position="562"/>
        <end position="594"/>
    </location>
</feature>
<dbReference type="InterPro" id="IPR001680">
    <property type="entry name" value="WD40_rpt"/>
</dbReference>
<dbReference type="SUPFAM" id="SSF50978">
    <property type="entry name" value="WD40 repeat-like"/>
    <property type="match status" value="1"/>
</dbReference>
<dbReference type="Gene3D" id="2.130.10.10">
    <property type="entry name" value="YVTN repeat-like/Quinoprotein amine dehydrogenase"/>
    <property type="match status" value="2"/>
</dbReference>
<dbReference type="InterPro" id="IPR051350">
    <property type="entry name" value="WD_repeat-ST_regulator"/>
</dbReference>
<reference evidence="11" key="3">
    <citation type="submission" date="2025-09" db="UniProtKB">
        <authorList>
            <consortium name="Ensembl"/>
        </authorList>
    </citation>
    <scope>IDENTIFICATION</scope>
</reference>
<dbReference type="SMART" id="SM00668">
    <property type="entry name" value="CTLH"/>
    <property type="match status" value="1"/>
</dbReference>
<dbReference type="Pfam" id="PF17814">
    <property type="entry name" value="LisH_TPL"/>
    <property type="match status" value="1"/>
</dbReference>
<feature type="region of interest" description="Disordered" evidence="9">
    <location>
        <begin position="1"/>
        <end position="77"/>
    </location>
</feature>
<evidence type="ECO:0000313" key="12">
    <source>
        <dbReference type="Proteomes" id="UP000472271"/>
    </source>
</evidence>
<keyword evidence="3" id="KW-0963">Cytoplasm</keyword>
<dbReference type="Proteomes" id="UP000472271">
    <property type="component" value="Chromosome 16"/>
</dbReference>
<protein>
    <recommendedName>
        <fullName evidence="7">WD repeat-containing protein 26</fullName>
    </recommendedName>
</protein>
<feature type="repeat" description="WD" evidence="8">
    <location>
        <begin position="304"/>
        <end position="345"/>
    </location>
</feature>
<comment type="subcellular location">
    <subcellularLocation>
        <location evidence="2">Cytoplasm</location>
    </subcellularLocation>
    <subcellularLocation>
        <location evidence="1">Mitochondrion</location>
    </subcellularLocation>
</comment>
<feature type="repeat" description="WD" evidence="8">
    <location>
        <begin position="350"/>
        <end position="381"/>
    </location>
</feature>
<sequence>MQANGAGQDRDSELSCRNGAQNGESSSSEVTNGLLPVTNNGNTVSNNNNGVSAQPASNNTNSPSDVTSGGKKKKRLSQSEEDVIRLIGQHLHDLGLNQTVDLLMQESGCRLEHPSATKFRNHVMEGEWDKAESDLNELKALMHSPSAIVVNNNHNISSCCFQRMKFLLLQQKYLEYLEDGKVLEALQVLRAELTPLKYNTERIHILSGYLMCSHAEDLRAKAEWEGKGTASRTKLLDKLQTYLPPSVMLPPRRLQTLLKQAVELQRERCLYHNTKLDSGLDSVSLLLDHACSRKQFPCYTQQILTEHCNEVWFCKFSNDGTKLATGSKDTTVIVWHVDTETHTLKLMKTLEGHAYGVSYLAWSPDDAYLIACGPDDCSELWLWNVQTGELRTKMSQSHEDSLTSVSWNPDGKRFVTGGQRGQFYQCDLDGNLLDSWEGVRVQCLWCLSDGRTVLASDTHQRIRGYNFEDLTDRNIVQEDHPIMSFTVSKNGRLALLNVATQGVHLWDLQDRVLVRKYQGVTQGFYTIHSCFGGHNEDFIASGSEDHKVYIWHRRSELPIAELTGHTRTVNCVSWNPVLPGLLASASDDGTVRIWGPAPFLDSDIYKPVICSSTCVC</sequence>
<dbReference type="InterPro" id="IPR006595">
    <property type="entry name" value="CTLH_C"/>
</dbReference>
<evidence type="ECO:0000256" key="9">
    <source>
        <dbReference type="SAM" id="MobiDB-lite"/>
    </source>
</evidence>
<dbReference type="FunFam" id="2.130.10.10:FF:000087">
    <property type="entry name" value="WD repeat-containing protein 26 homolog"/>
    <property type="match status" value="1"/>
</dbReference>
<evidence type="ECO:0000256" key="4">
    <source>
        <dbReference type="ARBA" id="ARBA00022574"/>
    </source>
</evidence>
<dbReference type="Ensembl" id="ENSSORT00005036937.1">
    <property type="protein sequence ID" value="ENSSORP00005035981.1"/>
    <property type="gene ID" value="ENSSORG00005016954.1"/>
</dbReference>
<gene>
    <name evidence="11" type="primary">wdr26a</name>
</gene>
<dbReference type="GO" id="GO:0005739">
    <property type="term" value="C:mitochondrion"/>
    <property type="evidence" value="ECO:0007669"/>
    <property type="project" value="UniProtKB-SubCell"/>
</dbReference>
<evidence type="ECO:0000313" key="11">
    <source>
        <dbReference type="Ensembl" id="ENSSORP00005035981.1"/>
    </source>
</evidence>
<dbReference type="PROSITE" id="PS50294">
    <property type="entry name" value="WD_REPEATS_REGION"/>
    <property type="match status" value="3"/>
</dbReference>
<keyword evidence="12" id="KW-1185">Reference proteome</keyword>